<dbReference type="Proteomes" id="UP000033636">
    <property type="component" value="Unassembled WGS sequence"/>
</dbReference>
<reference evidence="1" key="1">
    <citation type="submission" date="2024-07" db="EMBL/GenBank/DDBJ databases">
        <title>Metagenome and Metagenome-Assembled Genomes of Archaea from a hot spring from the geothermal field of Los Azufres, Mexico.</title>
        <authorList>
            <person name="Marin-Paredes R."/>
            <person name="Martinez-Romero E."/>
            <person name="Servin-Garciduenas L.E."/>
        </authorList>
    </citation>
    <scope>NUCLEOTIDE SEQUENCE</scope>
</reference>
<accession>A0ACC6UZF7</accession>
<comment type="caution">
    <text evidence="1">The sequence shown here is derived from an EMBL/GenBank/DDBJ whole genome shotgun (WGS) entry which is preliminary data.</text>
</comment>
<name>A0ACC6UZF7_9CREN</name>
<organism evidence="1 2">
    <name type="scientific">Thermoproteus sp. AZ2</name>
    <dbReference type="NCBI Taxonomy" id="1609232"/>
    <lineage>
        <taxon>Archaea</taxon>
        <taxon>Thermoproteota</taxon>
        <taxon>Thermoprotei</taxon>
        <taxon>Thermoproteales</taxon>
        <taxon>Thermoproteaceae</taxon>
        <taxon>Thermoproteus</taxon>
    </lineage>
</organism>
<evidence type="ECO:0000313" key="1">
    <source>
        <dbReference type="EMBL" id="MFB6490125.1"/>
    </source>
</evidence>
<sequence>MEAPKYDGLSIANIPNSILEGFGLRPRGEALSVDLKLKDRVALVLLDGLGYDELVRAAGDLASRYSLSAKITSVFPTTTATALTSLSTGLTPCEHGVVAWSFYLKQVGAVIDSLFMSPFFWERDGLYNAGYDLRSLFEAPTIFSALSGAGLKARAFLPRGLGGGISRVLYDGAEVFEYVSPFDAFVNAGRFLRSERGLAYIYISTIDSVLHKYGPGTEESSAAIAGVLEEVEKLSSAYLAGASLIITADHGHERIEENINLSKDGELLSLLDVPPHGDPRAVFLKTRRGPEELKAAVAKYGFQLIDRGAAASSGLLGRCNGRFEERYGDFIAFPPSGKAALYLYRPKNEDPLKFKGHHGGLSSGELYVPLLVRE</sequence>
<gene>
    <name evidence="1" type="ORF">TU35_002570</name>
</gene>
<proteinExistence type="predicted"/>
<protein>
    <submittedName>
        <fullName evidence="1">Alkaline phosphatase family protein</fullName>
    </submittedName>
</protein>
<evidence type="ECO:0000313" key="2">
    <source>
        <dbReference type="Proteomes" id="UP000033636"/>
    </source>
</evidence>
<dbReference type="EMBL" id="JZWT02000005">
    <property type="protein sequence ID" value="MFB6490125.1"/>
    <property type="molecule type" value="Genomic_DNA"/>
</dbReference>